<evidence type="ECO:0000259" key="3">
    <source>
        <dbReference type="PROSITE" id="PS50111"/>
    </source>
</evidence>
<dbReference type="PANTHER" id="PTHR32089">
    <property type="entry name" value="METHYL-ACCEPTING CHEMOTAXIS PROTEIN MCPB"/>
    <property type="match status" value="1"/>
</dbReference>
<dbReference type="Pfam" id="PF00015">
    <property type="entry name" value="MCPsignal"/>
    <property type="match status" value="1"/>
</dbReference>
<dbReference type="PANTHER" id="PTHR32089:SF112">
    <property type="entry name" value="LYSOZYME-LIKE PROTEIN-RELATED"/>
    <property type="match status" value="1"/>
</dbReference>
<gene>
    <name evidence="4" type="ORF">M8A51_25790</name>
</gene>
<name>A0ABT0YWY8_9BURK</name>
<feature type="domain" description="Methyl-accepting transducer" evidence="3">
    <location>
        <begin position="76"/>
        <end position="258"/>
    </location>
</feature>
<evidence type="ECO:0000256" key="1">
    <source>
        <dbReference type="ARBA" id="ARBA00023224"/>
    </source>
</evidence>
<protein>
    <submittedName>
        <fullName evidence="4">Methyl-accepting chemotaxis protein</fullName>
    </submittedName>
</protein>
<evidence type="ECO:0000313" key="5">
    <source>
        <dbReference type="Proteomes" id="UP001165541"/>
    </source>
</evidence>
<evidence type="ECO:0000256" key="2">
    <source>
        <dbReference type="PROSITE-ProRule" id="PRU00284"/>
    </source>
</evidence>
<dbReference type="Gene3D" id="1.10.287.950">
    <property type="entry name" value="Methyl-accepting chemotaxis protein"/>
    <property type="match status" value="1"/>
</dbReference>
<organism evidence="4 5">
    <name type="scientific">Caldimonas mangrovi</name>
    <dbReference type="NCBI Taxonomy" id="2944811"/>
    <lineage>
        <taxon>Bacteria</taxon>
        <taxon>Pseudomonadati</taxon>
        <taxon>Pseudomonadota</taxon>
        <taxon>Betaproteobacteria</taxon>
        <taxon>Burkholderiales</taxon>
        <taxon>Sphaerotilaceae</taxon>
        <taxon>Caldimonas</taxon>
    </lineage>
</organism>
<keyword evidence="1 2" id="KW-0807">Transducer</keyword>
<accession>A0ABT0YWY8</accession>
<dbReference type="SUPFAM" id="SSF58104">
    <property type="entry name" value="Methyl-accepting chemotaxis protein (MCP) signaling domain"/>
    <property type="match status" value="1"/>
</dbReference>
<comment type="caution">
    <text evidence="4">The sequence shown here is derived from an EMBL/GenBank/DDBJ whole genome shotgun (WGS) entry which is preliminary data.</text>
</comment>
<evidence type="ECO:0000313" key="4">
    <source>
        <dbReference type="EMBL" id="MCM5682949.1"/>
    </source>
</evidence>
<dbReference type="SMART" id="SM00283">
    <property type="entry name" value="MA"/>
    <property type="match status" value="1"/>
</dbReference>
<sequence>MAATGLAGLGIMFVALLAPWGWFSASAAVALLAAGATTGRYLVGLQRREREGLGAYVESRQLFGEAIAPVWAAQIETSRSYMEQAVSALTGRFAGIVDKLDRAVKVSNATTGSVDGASAGLLAVFTRSEQRLSQVVVSLESAQQGKNSLAEQVFRLGNFVEELRQMAADVAGIASQTNLLAINAAIEAAHAGESGRSFGVLAQEVRKLSAMSGETGRRIAEKVQLINEAIRSTREAAEASTSEDRETTGASRDAIDAVLGDFRGITEALSSSTSLLKSESIGIQAEVGEALLQLQFQDRVSQILSHVITNIARMPDCLAEHRASFAQTGLLQPLSPQPLLQELESTYAMAEERDVHRQGAKAPQAVADAETDITFF</sequence>
<dbReference type="PROSITE" id="PS50111">
    <property type="entry name" value="CHEMOTAXIS_TRANSDUC_2"/>
    <property type="match status" value="1"/>
</dbReference>
<dbReference type="EMBL" id="JAMKFE010000027">
    <property type="protein sequence ID" value="MCM5682949.1"/>
    <property type="molecule type" value="Genomic_DNA"/>
</dbReference>
<dbReference type="RefSeq" id="WP_251781491.1">
    <property type="nucleotide sequence ID" value="NZ_JAMKFE010000027.1"/>
</dbReference>
<keyword evidence="5" id="KW-1185">Reference proteome</keyword>
<dbReference type="Proteomes" id="UP001165541">
    <property type="component" value="Unassembled WGS sequence"/>
</dbReference>
<reference evidence="4" key="1">
    <citation type="submission" date="2022-05" db="EMBL/GenBank/DDBJ databases">
        <title>Schlegelella sp. nov., isolated from mangrove soil.</title>
        <authorList>
            <person name="Liu Y."/>
            <person name="Ge X."/>
            <person name="Liu W."/>
        </authorList>
    </citation>
    <scope>NUCLEOTIDE SEQUENCE</scope>
    <source>
        <strain evidence="4">S2-27</strain>
    </source>
</reference>
<proteinExistence type="predicted"/>
<dbReference type="InterPro" id="IPR004089">
    <property type="entry name" value="MCPsignal_dom"/>
</dbReference>